<dbReference type="RefSeq" id="XP_022508854.1">
    <property type="nucleotide sequence ID" value="XM_022658804.1"/>
</dbReference>
<feature type="compositionally biased region" description="Low complexity" evidence="8">
    <location>
        <begin position="679"/>
        <end position="697"/>
    </location>
</feature>
<reference evidence="10 11" key="1">
    <citation type="submission" date="2016-03" db="EMBL/GenBank/DDBJ databases">
        <title>Draft genome sequence of the Fonsecaea monophora CBS 269.37.</title>
        <authorList>
            <person name="Bombassaro A."/>
            <person name="Vinicius W.A."/>
            <person name="De Hoog S."/>
            <person name="Sun J."/>
            <person name="Souza E.M."/>
            <person name="Raittz R.T."/>
            <person name="Costa F."/>
            <person name="Leao A.C."/>
            <person name="Tadra-Sfeir M.Z."/>
            <person name="Baura V."/>
            <person name="Balsanelli E."/>
            <person name="Pedrosa F.O."/>
            <person name="Moreno L.F."/>
            <person name="Steffens M.B."/>
            <person name="Xi L."/>
            <person name="Bocca A.L."/>
            <person name="Felipe M.S."/>
            <person name="Teixeira M."/>
            <person name="Telles Filho F.Q."/>
            <person name="Azevedo C.M."/>
            <person name="Gomes R."/>
            <person name="Vicente V.A."/>
        </authorList>
    </citation>
    <scope>NUCLEOTIDE SEQUENCE [LARGE SCALE GENOMIC DNA]</scope>
    <source>
        <strain evidence="10 11">CBS 269.37</strain>
    </source>
</reference>
<evidence type="ECO:0000256" key="5">
    <source>
        <dbReference type="ARBA" id="ARBA00022833"/>
    </source>
</evidence>
<dbReference type="InterPro" id="IPR036236">
    <property type="entry name" value="Znf_C2H2_sf"/>
</dbReference>
<feature type="domain" description="C2H2-type" evidence="9">
    <location>
        <begin position="8"/>
        <end position="35"/>
    </location>
</feature>
<dbReference type="SMART" id="SM00355">
    <property type="entry name" value="ZnF_C2H2"/>
    <property type="match status" value="2"/>
</dbReference>
<dbReference type="EMBL" id="LVKK01000081">
    <property type="protein sequence ID" value="OAG36902.1"/>
    <property type="molecule type" value="Genomic_DNA"/>
</dbReference>
<evidence type="ECO:0000256" key="8">
    <source>
        <dbReference type="SAM" id="MobiDB-lite"/>
    </source>
</evidence>
<feature type="region of interest" description="Disordered" evidence="8">
    <location>
        <begin position="84"/>
        <end position="110"/>
    </location>
</feature>
<dbReference type="GO" id="GO:0005634">
    <property type="term" value="C:nucleus"/>
    <property type="evidence" value="ECO:0007669"/>
    <property type="project" value="UniProtKB-SubCell"/>
</dbReference>
<keyword evidence="11" id="KW-1185">Reference proteome</keyword>
<dbReference type="PANTHER" id="PTHR40626:SF3">
    <property type="entry name" value="TRANSCRIPTION FACTOR WITH C2H2 AND ZN(2)-CYS(6) DNA BINDING DOMAIN (EUROFUNG)-RELATED"/>
    <property type="match status" value="1"/>
</dbReference>
<dbReference type="CDD" id="cd12148">
    <property type="entry name" value="fungal_TF_MHR"/>
    <property type="match status" value="1"/>
</dbReference>
<name>A0A177F0R9_9EURO</name>
<feature type="region of interest" description="Disordered" evidence="8">
    <location>
        <begin position="676"/>
        <end position="697"/>
    </location>
</feature>
<dbReference type="InterPro" id="IPR007219">
    <property type="entry name" value="XnlR_reg_dom"/>
</dbReference>
<comment type="subcellular location">
    <subcellularLocation>
        <location evidence="1">Nucleus</location>
    </subcellularLocation>
</comment>
<evidence type="ECO:0000259" key="9">
    <source>
        <dbReference type="PROSITE" id="PS50157"/>
    </source>
</evidence>
<dbReference type="PANTHER" id="PTHR40626">
    <property type="entry name" value="MIP31509P"/>
    <property type="match status" value="1"/>
</dbReference>
<dbReference type="GO" id="GO:0006351">
    <property type="term" value="P:DNA-templated transcription"/>
    <property type="evidence" value="ECO:0007669"/>
    <property type="project" value="InterPro"/>
</dbReference>
<dbReference type="PROSITE" id="PS50157">
    <property type="entry name" value="ZINC_FINGER_C2H2_2"/>
    <property type="match status" value="1"/>
</dbReference>
<sequence length="752" mass="84854">MADPLTLNVCPTCSKSYKRAEHLRRHQLSHGSERPYVCVLCRSTFQRSDVLKRHLKTCETVADANIDATSDFEEPHPKRLALSQSQEDPGLSFLRPPTMRSDMPITDDDDSGLIPVDIPDDTFEHITGWISCGLSPAPAHGLDDAWQDFLNFNNSGTQTPHAGHPAESATDQDIDSLCFLDTFTSTTGFVSSFDCGTLEQRRRVNAYYHHHNSDTAKLGGLEKCSATQSKMIRADSTDTHRDGLGLGYYAAGEGNPSVVGNTSLSRWLSDPLAFKCHEIVTSIRNIVLHKSRKSYITLSWSPSIHETCAQFFFPANVRRFVQLYWAVWHPNVNIVHKPTFDLTTAKAELLAAMALIGACVSPDHNDAENAKRWFNCVEEMVFDDDDFCDDPPSATLARGDCDGELRWRRRKIRALQASYMVCLFQNWEGTTSSKRRIRRQRFSMVIAAARDVGIRNARHPDYSQMDLCDFSFENFAVVEELIRVLLWVFLLDTAFVIFNNLPPRMVVREMRMNAACPEACFQALTAEECFRALQHRHQRQSNTQPKVSGDFTAAFELLYRPDLDEEASVVLADLGPLNLFAMTSALHSLIFHHQSSFSCQGTLDPIHRALRSWRRVWHVYLTRFAREPQHATLAGDLDLDHLGPDEMWRRVGFMRHANEYWYLAELMVERLSAPPPLDPGAAAPEPTETMTSTTTSTTITTVAAQYPQSPLSARAAGNETPMSHGPLLDKYDETSMQQVNSLISDFQTFRIH</sequence>
<dbReference type="Gene3D" id="3.30.160.60">
    <property type="entry name" value="Classic Zinc Finger"/>
    <property type="match status" value="2"/>
</dbReference>
<dbReference type="Proteomes" id="UP000077002">
    <property type="component" value="Unassembled WGS sequence"/>
</dbReference>
<gene>
    <name evidence="10" type="ORF">AYO21_08863</name>
</gene>
<dbReference type="InterPro" id="IPR051059">
    <property type="entry name" value="VerF-like"/>
</dbReference>
<dbReference type="AlphaFoldDB" id="A0A177F0R9"/>
<protein>
    <recommendedName>
        <fullName evidence="9">C2H2-type domain-containing protein</fullName>
    </recommendedName>
</protein>
<dbReference type="OrthoDB" id="654211at2759"/>
<evidence type="ECO:0000313" key="10">
    <source>
        <dbReference type="EMBL" id="OAG36902.1"/>
    </source>
</evidence>
<dbReference type="InterPro" id="IPR013087">
    <property type="entry name" value="Znf_C2H2_type"/>
</dbReference>
<dbReference type="Pfam" id="PF04082">
    <property type="entry name" value="Fungal_trans"/>
    <property type="match status" value="1"/>
</dbReference>
<keyword evidence="5" id="KW-0862">Zinc</keyword>
<keyword evidence="6" id="KW-0539">Nucleus</keyword>
<dbReference type="GeneID" id="34604004"/>
<keyword evidence="3" id="KW-0677">Repeat</keyword>
<dbReference type="GO" id="GO:0000785">
    <property type="term" value="C:chromatin"/>
    <property type="evidence" value="ECO:0007669"/>
    <property type="project" value="TreeGrafter"/>
</dbReference>
<evidence type="ECO:0000256" key="3">
    <source>
        <dbReference type="ARBA" id="ARBA00022737"/>
    </source>
</evidence>
<dbReference type="GO" id="GO:0000978">
    <property type="term" value="F:RNA polymerase II cis-regulatory region sequence-specific DNA binding"/>
    <property type="evidence" value="ECO:0007669"/>
    <property type="project" value="InterPro"/>
</dbReference>
<evidence type="ECO:0000256" key="2">
    <source>
        <dbReference type="ARBA" id="ARBA00022723"/>
    </source>
</evidence>
<dbReference type="SUPFAM" id="SSF57667">
    <property type="entry name" value="beta-beta-alpha zinc fingers"/>
    <property type="match status" value="1"/>
</dbReference>
<proteinExistence type="predicted"/>
<evidence type="ECO:0000256" key="6">
    <source>
        <dbReference type="ARBA" id="ARBA00023242"/>
    </source>
</evidence>
<dbReference type="PROSITE" id="PS00028">
    <property type="entry name" value="ZINC_FINGER_C2H2_1"/>
    <property type="match status" value="1"/>
</dbReference>
<comment type="caution">
    <text evidence="10">The sequence shown here is derived from an EMBL/GenBank/DDBJ whole genome shotgun (WGS) entry which is preliminary data.</text>
</comment>
<dbReference type="Pfam" id="PF00096">
    <property type="entry name" value="zf-C2H2"/>
    <property type="match status" value="1"/>
</dbReference>
<keyword evidence="4 7" id="KW-0863">Zinc-finger</keyword>
<accession>A0A177F0R9</accession>
<organism evidence="10 11">
    <name type="scientific">Fonsecaea monophora</name>
    <dbReference type="NCBI Taxonomy" id="254056"/>
    <lineage>
        <taxon>Eukaryota</taxon>
        <taxon>Fungi</taxon>
        <taxon>Dikarya</taxon>
        <taxon>Ascomycota</taxon>
        <taxon>Pezizomycotina</taxon>
        <taxon>Eurotiomycetes</taxon>
        <taxon>Chaetothyriomycetidae</taxon>
        <taxon>Chaetothyriales</taxon>
        <taxon>Herpotrichiellaceae</taxon>
        <taxon>Fonsecaea</taxon>
    </lineage>
</organism>
<evidence type="ECO:0000256" key="4">
    <source>
        <dbReference type="ARBA" id="ARBA00022771"/>
    </source>
</evidence>
<dbReference type="GO" id="GO:0000981">
    <property type="term" value="F:DNA-binding transcription factor activity, RNA polymerase II-specific"/>
    <property type="evidence" value="ECO:0007669"/>
    <property type="project" value="InterPro"/>
</dbReference>
<dbReference type="GO" id="GO:0008270">
    <property type="term" value="F:zinc ion binding"/>
    <property type="evidence" value="ECO:0007669"/>
    <property type="project" value="UniProtKB-KW"/>
</dbReference>
<evidence type="ECO:0000256" key="7">
    <source>
        <dbReference type="PROSITE-ProRule" id="PRU00042"/>
    </source>
</evidence>
<keyword evidence="2" id="KW-0479">Metal-binding</keyword>
<evidence type="ECO:0000313" key="11">
    <source>
        <dbReference type="Proteomes" id="UP000077002"/>
    </source>
</evidence>
<evidence type="ECO:0000256" key="1">
    <source>
        <dbReference type="ARBA" id="ARBA00004123"/>
    </source>
</evidence>